<dbReference type="EMBL" id="JALJZS010000002">
    <property type="protein sequence ID" value="MCP1999655.1"/>
    <property type="molecule type" value="Genomic_DNA"/>
</dbReference>
<comment type="caution">
    <text evidence="1">The sequence shown here is derived from an EMBL/GenBank/DDBJ whole genome shotgun (WGS) entry which is preliminary data.</text>
</comment>
<proteinExistence type="predicted"/>
<organism evidence="1 2">
    <name type="scientific">Nitrobacter winogradskyi</name>
    <name type="common">Nitrobacter agilis</name>
    <dbReference type="NCBI Taxonomy" id="913"/>
    <lineage>
        <taxon>Bacteria</taxon>
        <taxon>Pseudomonadati</taxon>
        <taxon>Pseudomonadota</taxon>
        <taxon>Alphaproteobacteria</taxon>
        <taxon>Hyphomicrobiales</taxon>
        <taxon>Nitrobacteraceae</taxon>
        <taxon>Nitrobacter</taxon>
    </lineage>
</organism>
<protein>
    <submittedName>
        <fullName evidence="1">Uncharacterized protein</fullName>
    </submittedName>
</protein>
<name>A0ACC6ALC2_NITWI</name>
<evidence type="ECO:0000313" key="1">
    <source>
        <dbReference type="EMBL" id="MCP1999655.1"/>
    </source>
</evidence>
<reference evidence="1" key="1">
    <citation type="submission" date="2022-03" db="EMBL/GenBank/DDBJ databases">
        <title>Interactions between chemoautotrophic and heterotrophic bacteria.</title>
        <authorList>
            <person name="Santoro A."/>
        </authorList>
    </citation>
    <scope>NUCLEOTIDE SEQUENCE</scope>
    <source>
        <strain evidence="1">Nb-106</strain>
    </source>
</reference>
<dbReference type="Proteomes" id="UP001205486">
    <property type="component" value="Unassembled WGS sequence"/>
</dbReference>
<gene>
    <name evidence="1" type="ORF">J2S34_002103</name>
</gene>
<sequence>MPIGQNRHTHWLGFSWLFVFCFSCAVLSVTLVQSGQARELDNARSDTVALLQSPQHLRIGVVGDSIAGNLGDGMQKLLRDRDNLKIIKFAKPATGLMRDDVYNWQSALKDFVRQTKLNIIVVMIGGNDRQSIWMNGRRLSRGSKAWLAEYERRVAQFMKVLAEADAKVYWVGLPVVRSTSMSRDYKRLNQIFHAQARKHGFTYVGTWETFIDENGSYSSFGPSLDGVKRRLRKEDGMHFTNDGELRLADTVARAINRSLSEIKTAR</sequence>
<evidence type="ECO:0000313" key="2">
    <source>
        <dbReference type="Proteomes" id="UP001205486"/>
    </source>
</evidence>
<keyword evidence="2" id="KW-1185">Reference proteome</keyword>
<accession>A0ACC6ALC2</accession>